<gene>
    <name evidence="7" type="ORF">HCJ96_14025</name>
</gene>
<evidence type="ECO:0000313" key="7">
    <source>
        <dbReference type="EMBL" id="NMH61146.1"/>
    </source>
</evidence>
<protein>
    <submittedName>
        <fullName evidence="7">Cupin domain-containing protein</fullName>
    </submittedName>
</protein>
<dbReference type="Proteomes" id="UP000709336">
    <property type="component" value="Unassembled WGS sequence"/>
</dbReference>
<dbReference type="PANTHER" id="PTHR13096">
    <property type="entry name" value="MINA53 MYC INDUCED NUCLEAR ANTIGEN"/>
    <property type="match status" value="1"/>
</dbReference>
<evidence type="ECO:0000256" key="1">
    <source>
        <dbReference type="ARBA" id="ARBA00001954"/>
    </source>
</evidence>
<evidence type="ECO:0000313" key="8">
    <source>
        <dbReference type="Proteomes" id="UP000709336"/>
    </source>
</evidence>
<dbReference type="SUPFAM" id="SSF51197">
    <property type="entry name" value="Clavaminate synthase-like"/>
    <property type="match status" value="1"/>
</dbReference>
<name>A0ABX1R6M7_9ALTE</name>
<keyword evidence="2" id="KW-0479">Metal-binding</keyword>
<comment type="cofactor">
    <cofactor evidence="1">
        <name>Fe(2+)</name>
        <dbReference type="ChEBI" id="CHEBI:29033"/>
    </cofactor>
</comment>
<dbReference type="InterPro" id="IPR039994">
    <property type="entry name" value="NO66-like"/>
</dbReference>
<dbReference type="Pfam" id="PF08007">
    <property type="entry name" value="JmjC_2"/>
    <property type="match status" value="1"/>
</dbReference>
<keyword evidence="3" id="KW-0223">Dioxygenase</keyword>
<dbReference type="Pfam" id="PF20514">
    <property type="entry name" value="WHD_ROXA"/>
    <property type="match status" value="1"/>
</dbReference>
<organism evidence="7 8">
    <name type="scientific">Alteromonas ponticola</name>
    <dbReference type="NCBI Taxonomy" id="2720613"/>
    <lineage>
        <taxon>Bacteria</taxon>
        <taxon>Pseudomonadati</taxon>
        <taxon>Pseudomonadota</taxon>
        <taxon>Gammaproteobacteria</taxon>
        <taxon>Alteromonadales</taxon>
        <taxon>Alteromonadaceae</taxon>
        <taxon>Alteromonas/Salinimonas group</taxon>
        <taxon>Alteromonas</taxon>
    </lineage>
</organism>
<keyword evidence="8" id="KW-1185">Reference proteome</keyword>
<evidence type="ECO:0000256" key="2">
    <source>
        <dbReference type="ARBA" id="ARBA00022723"/>
    </source>
</evidence>
<evidence type="ECO:0000256" key="5">
    <source>
        <dbReference type="ARBA" id="ARBA00023004"/>
    </source>
</evidence>
<evidence type="ECO:0000256" key="4">
    <source>
        <dbReference type="ARBA" id="ARBA00023002"/>
    </source>
</evidence>
<reference evidence="7 8" key="1">
    <citation type="submission" date="2020-03" db="EMBL/GenBank/DDBJ databases">
        <title>Alteromonas ponticola sp. nov., isolated from seawater.</title>
        <authorList>
            <person name="Yoon J.-H."/>
            <person name="Kim Y.-O."/>
        </authorList>
    </citation>
    <scope>NUCLEOTIDE SEQUENCE [LARGE SCALE GENOMIC DNA]</scope>
    <source>
        <strain evidence="7 8">MYP5</strain>
    </source>
</reference>
<dbReference type="InterPro" id="IPR046799">
    <property type="entry name" value="ROXA-like_wH"/>
</dbReference>
<dbReference type="SMART" id="SM00558">
    <property type="entry name" value="JmjC"/>
    <property type="match status" value="1"/>
</dbReference>
<evidence type="ECO:0000256" key="3">
    <source>
        <dbReference type="ARBA" id="ARBA00022964"/>
    </source>
</evidence>
<feature type="domain" description="JmjC" evidence="6">
    <location>
        <begin position="90"/>
        <end position="217"/>
    </location>
</feature>
<accession>A0ABX1R6M7</accession>
<dbReference type="Gene3D" id="3.40.366.30">
    <property type="entry name" value="50S ribosomal protein L16 arginine hydroxylase, Chain A, Domain 2"/>
    <property type="match status" value="1"/>
</dbReference>
<proteinExistence type="predicted"/>
<keyword evidence="4" id="KW-0560">Oxidoreductase</keyword>
<keyword evidence="5" id="KW-0408">Iron</keyword>
<dbReference type="InterPro" id="IPR003347">
    <property type="entry name" value="JmjC_dom"/>
</dbReference>
<comment type="caution">
    <text evidence="7">The sequence shown here is derived from an EMBL/GenBank/DDBJ whole genome shotgun (WGS) entry which is preliminary data.</text>
</comment>
<dbReference type="EMBL" id="JAATNW010000007">
    <property type="protein sequence ID" value="NMH61146.1"/>
    <property type="molecule type" value="Genomic_DNA"/>
</dbReference>
<dbReference type="Gene3D" id="2.60.120.650">
    <property type="entry name" value="Cupin"/>
    <property type="match status" value="1"/>
</dbReference>
<dbReference type="PROSITE" id="PS51184">
    <property type="entry name" value="JMJC"/>
    <property type="match status" value="1"/>
</dbReference>
<dbReference type="PANTHER" id="PTHR13096:SF8">
    <property type="entry name" value="RIBOSOMAL OXYGENASE 1"/>
    <property type="match status" value="1"/>
</dbReference>
<sequence>MCMPFDPATFLNNYWQKRPVVLKQFFPNFNDFIDEHELAYLAQDSDLDSRAIIQHGDDWHVIQGPFEEFSHVCQHQWTLLVQGVDRVHPDASALMDAFNFIPYWRMDDLMVSYAVPGAGVGPHLDQYDVFLVQGKGSRRWCVGKPGHHKAVYPHPQLSQIEPFDADIDVELQPGDVLYIPPGWPHEGIATSECLTYSVGFRAPDTETLTRSFDALFTDTTFVNNRYTDPDLATQTHPGLVTRDAIVKLKNQLIDALNHPAWECSLLRLASEQNLLVQPPKQLITAEQLQSRLVAGEYFNRLPGCRPLYTENNDHLRIFVDGEYFDVVNDVDVIKHCIDSESISEQDLGACLDPKGFTSFFVDMINKGYWVGESDD</sequence>
<evidence type="ECO:0000259" key="6">
    <source>
        <dbReference type="PROSITE" id="PS51184"/>
    </source>
</evidence>